<feature type="transmembrane region" description="Helical" evidence="14">
    <location>
        <begin position="192"/>
        <end position="214"/>
    </location>
</feature>
<feature type="transmembrane region" description="Helical" evidence="14">
    <location>
        <begin position="29"/>
        <end position="46"/>
    </location>
</feature>
<dbReference type="Proteomes" id="UP000504609">
    <property type="component" value="Unplaced"/>
</dbReference>
<proteinExistence type="inferred from homology"/>
<dbReference type="AlphaFoldDB" id="A0A6J1GXQ0"/>
<comment type="pathway">
    <text evidence="2">Lipid metabolism.</text>
</comment>
<dbReference type="KEGG" id="cmos:111457788"/>
<feature type="transmembrane region" description="Helical" evidence="14">
    <location>
        <begin position="52"/>
        <end position="72"/>
    </location>
</feature>
<evidence type="ECO:0000256" key="2">
    <source>
        <dbReference type="ARBA" id="ARBA00005189"/>
    </source>
</evidence>
<comment type="subcellular location">
    <subcellularLocation>
        <location evidence="1">Membrane</location>
        <topology evidence="1">Multi-pass membrane protein</topology>
    </subcellularLocation>
</comment>
<dbReference type="PANTHER" id="PTHR11351:SF31">
    <property type="entry name" value="DESATURASE 1, ISOFORM A-RELATED"/>
    <property type="match status" value="1"/>
</dbReference>
<dbReference type="InterPro" id="IPR005804">
    <property type="entry name" value="FA_desaturase_dom"/>
</dbReference>
<evidence type="ECO:0000256" key="12">
    <source>
        <dbReference type="ARBA" id="ARBA00023160"/>
    </source>
</evidence>
<keyword evidence="11 14" id="KW-0472">Membrane</keyword>
<gene>
    <name evidence="17" type="primary">LOC111457788</name>
</gene>
<keyword evidence="8 13" id="KW-0560">Oxidoreductase</keyword>
<evidence type="ECO:0000313" key="17">
    <source>
        <dbReference type="RefSeq" id="XP_022955954.1"/>
    </source>
</evidence>
<evidence type="ECO:0000256" key="10">
    <source>
        <dbReference type="ARBA" id="ARBA00023098"/>
    </source>
</evidence>
<organism evidence="16 17">
    <name type="scientific">Cucurbita moschata</name>
    <name type="common">Winter crookneck squash</name>
    <name type="synonym">Cucurbita pepo var. moschata</name>
    <dbReference type="NCBI Taxonomy" id="3662"/>
    <lineage>
        <taxon>Eukaryota</taxon>
        <taxon>Viridiplantae</taxon>
        <taxon>Streptophyta</taxon>
        <taxon>Embryophyta</taxon>
        <taxon>Tracheophyta</taxon>
        <taxon>Spermatophyta</taxon>
        <taxon>Magnoliopsida</taxon>
        <taxon>eudicotyledons</taxon>
        <taxon>Gunneridae</taxon>
        <taxon>Pentapetalae</taxon>
        <taxon>rosids</taxon>
        <taxon>fabids</taxon>
        <taxon>Cucurbitales</taxon>
        <taxon>Cucurbitaceae</taxon>
        <taxon>Cucurbiteae</taxon>
        <taxon>Cucurbita</taxon>
    </lineage>
</organism>
<sequence>MGISKQESKDNMEPAMQFCSREWTIREKFVAFYIFIVHILCIFAPSQFTWNAFWVAIALYVITGLFGISISYHRNLSHRSFNLPKWLEYLFAYCGVHAFQGDPIDWVSTHRCHHQYADTEGDPHSPTQGFWFSYITWLFDSITLTKKVCPEYFIDHKDKKRSVFTLVLKYGRPDNVGDLEKQTFYRFIHDTYVLHLIALAILLYVVGGTPFLVWGMGVRIVMSLHSTFMVNSICHSWGKQQWQTKDLTRNNWWLSLISFGEAWHNNHHAFEYSARVGIEWWQLDLGWYVIWFLQAIGVATDVKQPSESHKQRLAMDNPKEGVSKSLK</sequence>
<keyword evidence="10" id="KW-0443">Lipid metabolism</keyword>
<dbReference type="GO" id="GO:0042761">
    <property type="term" value="P:very long-chain fatty acid biosynthetic process"/>
    <property type="evidence" value="ECO:0007669"/>
    <property type="project" value="TreeGrafter"/>
</dbReference>
<dbReference type="Pfam" id="PF00487">
    <property type="entry name" value="FA_desaturase"/>
    <property type="match status" value="1"/>
</dbReference>
<comment type="cofactor">
    <cofactor evidence="13">
        <name>Fe(2+)</name>
        <dbReference type="ChEBI" id="CHEBI:29033"/>
    </cofactor>
</comment>
<protein>
    <submittedName>
        <fullName evidence="17">Palmitoyl-monogalactosyldiacylglycerol delta-7 desaturase, chloroplastic-like</fullName>
    </submittedName>
</protein>
<dbReference type="GeneID" id="111457788"/>
<evidence type="ECO:0000256" key="4">
    <source>
        <dbReference type="ARBA" id="ARBA00022516"/>
    </source>
</evidence>
<dbReference type="PANTHER" id="PTHR11351">
    <property type="entry name" value="ACYL-COA DESATURASE"/>
    <property type="match status" value="1"/>
</dbReference>
<dbReference type="InterPro" id="IPR015876">
    <property type="entry name" value="Acyl-CoA_DS"/>
</dbReference>
<keyword evidence="6" id="KW-0276">Fatty acid metabolism</keyword>
<evidence type="ECO:0000256" key="13">
    <source>
        <dbReference type="RuleBase" id="RU000581"/>
    </source>
</evidence>
<dbReference type="PRINTS" id="PR00075">
    <property type="entry name" value="FACDDSATRASE"/>
</dbReference>
<keyword evidence="9" id="KW-0408">Iron</keyword>
<evidence type="ECO:0000256" key="9">
    <source>
        <dbReference type="ARBA" id="ARBA00023004"/>
    </source>
</evidence>
<accession>A0A6J1GXQ0</accession>
<evidence type="ECO:0000256" key="7">
    <source>
        <dbReference type="ARBA" id="ARBA00022989"/>
    </source>
</evidence>
<comment type="domain">
    <text evidence="13">The histidine box domains are involved in binding the catalytic metal ions.</text>
</comment>
<name>A0A6J1GXQ0_CUCMO</name>
<evidence type="ECO:0000256" key="14">
    <source>
        <dbReference type="SAM" id="Phobius"/>
    </source>
</evidence>
<dbReference type="GO" id="GO:0005789">
    <property type="term" value="C:endoplasmic reticulum membrane"/>
    <property type="evidence" value="ECO:0007669"/>
    <property type="project" value="TreeGrafter"/>
</dbReference>
<evidence type="ECO:0000256" key="8">
    <source>
        <dbReference type="ARBA" id="ARBA00023002"/>
    </source>
</evidence>
<keyword evidence="12 13" id="KW-0275">Fatty acid biosynthesis</keyword>
<keyword evidence="7 14" id="KW-1133">Transmembrane helix</keyword>
<keyword evidence="5 13" id="KW-0812">Transmembrane</keyword>
<dbReference type="CDD" id="cd03505">
    <property type="entry name" value="Delta9-FADS-like"/>
    <property type="match status" value="1"/>
</dbReference>
<evidence type="ECO:0000256" key="11">
    <source>
        <dbReference type="ARBA" id="ARBA00023136"/>
    </source>
</evidence>
<evidence type="ECO:0000256" key="6">
    <source>
        <dbReference type="ARBA" id="ARBA00022832"/>
    </source>
</evidence>
<feature type="domain" description="Fatty acid desaturase" evidence="15">
    <location>
        <begin position="53"/>
        <end position="287"/>
    </location>
</feature>
<keyword evidence="4 13" id="KW-0444">Lipid biosynthesis</keyword>
<keyword evidence="16" id="KW-1185">Reference proteome</keyword>
<comment type="similarity">
    <text evidence="3 13">Belongs to the fatty acid desaturase type 1 family.</text>
</comment>
<evidence type="ECO:0000256" key="5">
    <source>
        <dbReference type="ARBA" id="ARBA00022692"/>
    </source>
</evidence>
<evidence type="ECO:0000313" key="16">
    <source>
        <dbReference type="Proteomes" id="UP000504609"/>
    </source>
</evidence>
<dbReference type="GO" id="GO:0016717">
    <property type="term" value="F:oxidoreductase activity, acting on paired donors, with oxidation of a pair of donors resulting in the reduction of molecular oxygen to two molecules of water"/>
    <property type="evidence" value="ECO:0007669"/>
    <property type="project" value="InterPro"/>
</dbReference>
<evidence type="ECO:0000259" key="15">
    <source>
        <dbReference type="Pfam" id="PF00487"/>
    </source>
</evidence>
<dbReference type="RefSeq" id="XP_022955954.1">
    <property type="nucleotide sequence ID" value="XM_023100186.1"/>
</dbReference>
<reference evidence="17" key="1">
    <citation type="submission" date="2025-08" db="UniProtKB">
        <authorList>
            <consortium name="RefSeq"/>
        </authorList>
    </citation>
    <scope>IDENTIFICATION</scope>
    <source>
        <tissue evidence="17">Young leaves</tissue>
    </source>
</reference>
<evidence type="ECO:0000256" key="3">
    <source>
        <dbReference type="ARBA" id="ARBA00009295"/>
    </source>
</evidence>
<evidence type="ECO:0000256" key="1">
    <source>
        <dbReference type="ARBA" id="ARBA00004141"/>
    </source>
</evidence>